<evidence type="ECO:0000256" key="10">
    <source>
        <dbReference type="PIRNR" id="PIRNR001563"/>
    </source>
</evidence>
<evidence type="ECO:0000256" key="1">
    <source>
        <dbReference type="ARBA" id="ARBA00008276"/>
    </source>
</evidence>
<dbReference type="Gene3D" id="3.40.1190.10">
    <property type="entry name" value="Mur-like, catalytic domain"/>
    <property type="match status" value="1"/>
</dbReference>
<dbReference type="GO" id="GO:0004326">
    <property type="term" value="F:tetrahydrofolylpolyglutamate synthase activity"/>
    <property type="evidence" value="ECO:0007669"/>
    <property type="project" value="UniProtKB-EC"/>
</dbReference>
<dbReference type="InterPro" id="IPR036615">
    <property type="entry name" value="Mur_ligase_C_dom_sf"/>
</dbReference>
<dbReference type="PANTHER" id="PTHR11136">
    <property type="entry name" value="FOLYLPOLYGLUTAMATE SYNTHASE-RELATED"/>
    <property type="match status" value="1"/>
</dbReference>
<proteinExistence type="inferred from homology"/>
<keyword evidence="6 10" id="KW-0067">ATP-binding</keyword>
<dbReference type="InterPro" id="IPR036565">
    <property type="entry name" value="Mur-like_cat_sf"/>
</dbReference>
<dbReference type="Pfam" id="PF08245">
    <property type="entry name" value="Mur_ligase_M"/>
    <property type="match status" value="1"/>
</dbReference>
<dbReference type="InterPro" id="IPR004101">
    <property type="entry name" value="Mur_ligase_C"/>
</dbReference>
<dbReference type="EMBL" id="LJUJ01000003">
    <property type="protein sequence ID" value="KPK64346.1"/>
    <property type="molecule type" value="Genomic_DNA"/>
</dbReference>
<keyword evidence="4" id="KW-0479">Metal-binding</keyword>
<dbReference type="STRING" id="1703779.AMJ83_02705"/>
<keyword evidence="3 10" id="KW-0436">Ligase</keyword>
<dbReference type="GO" id="GO:0046872">
    <property type="term" value="F:metal ion binding"/>
    <property type="evidence" value="ECO:0007669"/>
    <property type="project" value="UniProtKB-KW"/>
</dbReference>
<evidence type="ECO:0000256" key="6">
    <source>
        <dbReference type="ARBA" id="ARBA00022840"/>
    </source>
</evidence>
<dbReference type="SUPFAM" id="SSF53623">
    <property type="entry name" value="MurD-like peptide ligases, catalytic domain"/>
    <property type="match status" value="1"/>
</dbReference>
<dbReference type="PIRSF" id="PIRSF001563">
    <property type="entry name" value="Folylpolyglu_synth"/>
    <property type="match status" value="1"/>
</dbReference>
<dbReference type="InterPro" id="IPR001645">
    <property type="entry name" value="Folylpolyglutamate_synth"/>
</dbReference>
<dbReference type="GO" id="GO:0005524">
    <property type="term" value="F:ATP binding"/>
    <property type="evidence" value="ECO:0007669"/>
    <property type="project" value="UniProtKB-KW"/>
</dbReference>
<dbReference type="PANTHER" id="PTHR11136:SF0">
    <property type="entry name" value="DIHYDROFOLATE SYNTHETASE-RELATED"/>
    <property type="match status" value="1"/>
</dbReference>
<evidence type="ECO:0000259" key="11">
    <source>
        <dbReference type="Pfam" id="PF02875"/>
    </source>
</evidence>
<gene>
    <name evidence="13" type="ORF">AMJ83_02705</name>
</gene>
<evidence type="ECO:0000256" key="3">
    <source>
        <dbReference type="ARBA" id="ARBA00022598"/>
    </source>
</evidence>
<dbReference type="GO" id="GO:0005737">
    <property type="term" value="C:cytoplasm"/>
    <property type="evidence" value="ECO:0007669"/>
    <property type="project" value="TreeGrafter"/>
</dbReference>
<comment type="caution">
    <text evidence="13">The sequence shown here is derived from an EMBL/GenBank/DDBJ whole genome shotgun (WGS) entry which is preliminary data.</text>
</comment>
<protein>
    <recommendedName>
        <fullName evidence="2">tetrahydrofolate synthase</fullName>
        <ecNumber evidence="2">6.3.2.17</ecNumber>
    </recommendedName>
    <alternativeName>
        <fullName evidence="8">Tetrahydrofolylpolyglutamate synthase</fullName>
    </alternativeName>
</protein>
<evidence type="ECO:0000256" key="7">
    <source>
        <dbReference type="ARBA" id="ARBA00022842"/>
    </source>
</evidence>
<reference evidence="13 14" key="1">
    <citation type="journal article" date="2015" name="Microbiome">
        <title>Genomic resolution of linkages in carbon, nitrogen, and sulfur cycling among widespread estuary sediment bacteria.</title>
        <authorList>
            <person name="Baker B.J."/>
            <person name="Lazar C.S."/>
            <person name="Teske A.P."/>
            <person name="Dick G.J."/>
        </authorList>
    </citation>
    <scope>NUCLEOTIDE SEQUENCE [LARGE SCALE GENOMIC DNA]</scope>
    <source>
        <strain evidence="13">SM23_42</strain>
    </source>
</reference>
<dbReference type="EC" id="6.3.2.17" evidence="2"/>
<evidence type="ECO:0000313" key="14">
    <source>
        <dbReference type="Proteomes" id="UP000051373"/>
    </source>
</evidence>
<comment type="similarity">
    <text evidence="1 10">Belongs to the folylpolyglutamate synthase family.</text>
</comment>
<dbReference type="GO" id="GO:0008841">
    <property type="term" value="F:dihydrofolate synthase activity"/>
    <property type="evidence" value="ECO:0007669"/>
    <property type="project" value="TreeGrafter"/>
</dbReference>
<evidence type="ECO:0000259" key="12">
    <source>
        <dbReference type="Pfam" id="PF08245"/>
    </source>
</evidence>
<keyword evidence="7" id="KW-0460">Magnesium</keyword>
<dbReference type="Pfam" id="PF02875">
    <property type="entry name" value="Mur_ligase_C"/>
    <property type="match status" value="1"/>
</dbReference>
<evidence type="ECO:0000256" key="8">
    <source>
        <dbReference type="ARBA" id="ARBA00030592"/>
    </source>
</evidence>
<dbReference type="AlphaFoldDB" id="A0A0S8FW60"/>
<dbReference type="SUPFAM" id="SSF53244">
    <property type="entry name" value="MurD-like peptide ligases, peptide-binding domain"/>
    <property type="match status" value="1"/>
</dbReference>
<evidence type="ECO:0000256" key="2">
    <source>
        <dbReference type="ARBA" id="ARBA00013025"/>
    </source>
</evidence>
<dbReference type="Gene3D" id="3.90.190.20">
    <property type="entry name" value="Mur ligase, C-terminal domain"/>
    <property type="match status" value="1"/>
</dbReference>
<feature type="domain" description="Mur ligase C-terminal" evidence="11">
    <location>
        <begin position="296"/>
        <end position="415"/>
    </location>
</feature>
<accession>A0A0S8FW60</accession>
<feature type="domain" description="Mur ligase central" evidence="12">
    <location>
        <begin position="48"/>
        <end position="269"/>
    </location>
</feature>
<sequence length="424" mass="47378">MNSDPQVFLHSLVDYEKTNGYDYDLDAYKCFLENLNAPHKKLTNVILIGGTKGKGSTAAIINACLISAGYKVGLYTSPHLKTLHERIKVNDKEITNRELNVYIGMIKPLIESGKGAHSFFEALTTIALMHFLRTQTDFAILEVGLGGRLDATNAANPLMSVITRIGYDHTNLLGTRLSQIAREKAGIIRKDGRLITIHQRPAVEKTIRAIVRKKGSSIIYADDQHDLDVVNQSLIGSSLIVAGTIGEFETFLPLAGAHQIENLMLVLAALSELRKLNFALRNHQIAEGIKKTKLHGRFEVVSEDPLVIFDCAHNEDSFQALEKNLDAFEIKDFSLIFGTNHDKDIGYCLKHIFPRARHVFLVRADNPRALHPHELFGQARKYQKNVSTNNSVVDAIRIATKNVNGEQAVIITGSFYLWQDEWQV</sequence>
<evidence type="ECO:0000256" key="9">
    <source>
        <dbReference type="ARBA" id="ARBA00047493"/>
    </source>
</evidence>
<organism evidence="13 14">
    <name type="scientific">candidate division WOR_3 bacterium SM23_42</name>
    <dbReference type="NCBI Taxonomy" id="1703779"/>
    <lineage>
        <taxon>Bacteria</taxon>
        <taxon>Bacteria division WOR-3</taxon>
    </lineage>
</organism>
<evidence type="ECO:0000256" key="4">
    <source>
        <dbReference type="ARBA" id="ARBA00022723"/>
    </source>
</evidence>
<dbReference type="PATRIC" id="fig|1703779.3.peg.541"/>
<dbReference type="NCBIfam" id="TIGR01499">
    <property type="entry name" value="folC"/>
    <property type="match status" value="1"/>
</dbReference>
<evidence type="ECO:0000256" key="5">
    <source>
        <dbReference type="ARBA" id="ARBA00022741"/>
    </source>
</evidence>
<dbReference type="InterPro" id="IPR013221">
    <property type="entry name" value="Mur_ligase_cen"/>
</dbReference>
<keyword evidence="5 10" id="KW-0547">Nucleotide-binding</keyword>
<comment type="catalytic activity">
    <reaction evidence="9">
        <text>(6S)-5,6,7,8-tetrahydrofolyl-(gamma-L-Glu)(n) + L-glutamate + ATP = (6S)-5,6,7,8-tetrahydrofolyl-(gamma-L-Glu)(n+1) + ADP + phosphate + H(+)</text>
        <dbReference type="Rhea" id="RHEA:10580"/>
        <dbReference type="Rhea" id="RHEA-COMP:14738"/>
        <dbReference type="Rhea" id="RHEA-COMP:14740"/>
        <dbReference type="ChEBI" id="CHEBI:15378"/>
        <dbReference type="ChEBI" id="CHEBI:29985"/>
        <dbReference type="ChEBI" id="CHEBI:30616"/>
        <dbReference type="ChEBI" id="CHEBI:43474"/>
        <dbReference type="ChEBI" id="CHEBI:141005"/>
        <dbReference type="ChEBI" id="CHEBI:456216"/>
        <dbReference type="EC" id="6.3.2.17"/>
    </reaction>
</comment>
<evidence type="ECO:0000313" key="13">
    <source>
        <dbReference type="EMBL" id="KPK64346.1"/>
    </source>
</evidence>
<name>A0A0S8FW60_UNCW3</name>
<dbReference type="Proteomes" id="UP000051373">
    <property type="component" value="Unassembled WGS sequence"/>
</dbReference>